<dbReference type="Proteomes" id="UP000034774">
    <property type="component" value="Unassembled WGS sequence"/>
</dbReference>
<comment type="caution">
    <text evidence="3">The sequence shown here is derived from an EMBL/GenBank/DDBJ whole genome shotgun (WGS) entry which is preliminary data.</text>
</comment>
<feature type="region of interest" description="Disordered" evidence="1">
    <location>
        <begin position="1"/>
        <end position="23"/>
    </location>
</feature>
<accession>A0A0G0LXC2</accession>
<gene>
    <name evidence="3" type="ORF">UT17_C0001G0049</name>
</gene>
<evidence type="ECO:0000256" key="1">
    <source>
        <dbReference type="SAM" id="MobiDB-lite"/>
    </source>
</evidence>
<evidence type="ECO:0000313" key="3">
    <source>
        <dbReference type="EMBL" id="KKQ92670.1"/>
    </source>
</evidence>
<sequence length="115" mass="13635">MGIFGRKNEEDYDEEDGFREEEELKDRKLTRKFKDLKPENKKKRKEPPKPWGRRERITLLIIILMTVLISGILTLTSESKRFLNLPKLNFSFPKINFGSLNFFKEETITIKKSGN</sequence>
<name>A0A0G0LXC2_9BACT</name>
<protein>
    <submittedName>
        <fullName evidence="3">Uncharacterized protein</fullName>
    </submittedName>
</protein>
<evidence type="ECO:0000313" key="4">
    <source>
        <dbReference type="Proteomes" id="UP000034774"/>
    </source>
</evidence>
<dbReference type="STRING" id="1618572.UT17_C0001G0049"/>
<proteinExistence type="predicted"/>
<dbReference type="EMBL" id="LBVU01000001">
    <property type="protein sequence ID" value="KKQ92670.1"/>
    <property type="molecule type" value="Genomic_DNA"/>
</dbReference>
<dbReference type="AlphaFoldDB" id="A0A0G0LXC2"/>
<evidence type="ECO:0000256" key="2">
    <source>
        <dbReference type="SAM" id="Phobius"/>
    </source>
</evidence>
<keyword evidence="2" id="KW-1133">Transmembrane helix</keyword>
<feature type="transmembrane region" description="Helical" evidence="2">
    <location>
        <begin position="57"/>
        <end position="76"/>
    </location>
</feature>
<keyword evidence="2" id="KW-0472">Membrane</keyword>
<organism evidence="3 4">
    <name type="scientific">Candidatus Woesebacteria bacterium GW2011_GWB1_39_10</name>
    <dbReference type="NCBI Taxonomy" id="1618572"/>
    <lineage>
        <taxon>Bacteria</taxon>
        <taxon>Candidatus Woeseibacteriota</taxon>
    </lineage>
</organism>
<feature type="compositionally biased region" description="Acidic residues" evidence="1">
    <location>
        <begin position="10"/>
        <end position="21"/>
    </location>
</feature>
<keyword evidence="2" id="KW-0812">Transmembrane</keyword>
<reference evidence="3 4" key="1">
    <citation type="journal article" date="2015" name="Nature">
        <title>rRNA introns, odd ribosomes, and small enigmatic genomes across a large radiation of phyla.</title>
        <authorList>
            <person name="Brown C.T."/>
            <person name="Hug L.A."/>
            <person name="Thomas B.C."/>
            <person name="Sharon I."/>
            <person name="Castelle C.J."/>
            <person name="Singh A."/>
            <person name="Wilkins M.J."/>
            <person name="Williams K.H."/>
            <person name="Banfield J.F."/>
        </authorList>
    </citation>
    <scope>NUCLEOTIDE SEQUENCE [LARGE SCALE GENOMIC DNA]</scope>
</reference>